<dbReference type="EMBL" id="VSSQ01014313">
    <property type="protein sequence ID" value="MPM53394.1"/>
    <property type="molecule type" value="Genomic_DNA"/>
</dbReference>
<accession>A0A645AV09</accession>
<protein>
    <recommendedName>
        <fullName evidence="1">Helix-turn-helix domain-containing protein</fullName>
    </recommendedName>
</protein>
<reference evidence="2" key="1">
    <citation type="submission" date="2019-08" db="EMBL/GenBank/DDBJ databases">
        <authorList>
            <person name="Kucharzyk K."/>
            <person name="Murdoch R.W."/>
            <person name="Higgins S."/>
            <person name="Loffler F."/>
        </authorList>
    </citation>
    <scope>NUCLEOTIDE SEQUENCE</scope>
</reference>
<comment type="caution">
    <text evidence="2">The sequence shown here is derived from an EMBL/GenBank/DDBJ whole genome shotgun (WGS) entry which is preliminary data.</text>
</comment>
<organism evidence="2">
    <name type="scientific">bioreactor metagenome</name>
    <dbReference type="NCBI Taxonomy" id="1076179"/>
    <lineage>
        <taxon>unclassified sequences</taxon>
        <taxon>metagenomes</taxon>
        <taxon>ecological metagenomes</taxon>
    </lineage>
</organism>
<gene>
    <name evidence="2" type="ORF">SDC9_100162</name>
</gene>
<sequence length="58" mass="6587">MDKIAMNVKEMAKHLGVSAYTAYQLTKRPGFPTLKIGKRITIPVEQFKEWVARHAGND</sequence>
<evidence type="ECO:0000313" key="2">
    <source>
        <dbReference type="EMBL" id="MPM53394.1"/>
    </source>
</evidence>
<dbReference type="NCBIfam" id="TIGR01764">
    <property type="entry name" value="excise"/>
    <property type="match status" value="1"/>
</dbReference>
<dbReference type="Pfam" id="PF12728">
    <property type="entry name" value="HTH_17"/>
    <property type="match status" value="1"/>
</dbReference>
<proteinExistence type="predicted"/>
<feature type="domain" description="Helix-turn-helix" evidence="1">
    <location>
        <begin position="6"/>
        <end position="54"/>
    </location>
</feature>
<dbReference type="AlphaFoldDB" id="A0A645AV09"/>
<name>A0A645AV09_9ZZZZ</name>
<evidence type="ECO:0000259" key="1">
    <source>
        <dbReference type="Pfam" id="PF12728"/>
    </source>
</evidence>
<dbReference type="GO" id="GO:0003677">
    <property type="term" value="F:DNA binding"/>
    <property type="evidence" value="ECO:0007669"/>
    <property type="project" value="InterPro"/>
</dbReference>
<dbReference type="InterPro" id="IPR041657">
    <property type="entry name" value="HTH_17"/>
</dbReference>
<dbReference type="InterPro" id="IPR010093">
    <property type="entry name" value="SinI_DNA-bd"/>
</dbReference>